<evidence type="ECO:0000313" key="2">
    <source>
        <dbReference type="Proteomes" id="UP000576969"/>
    </source>
</evidence>
<dbReference type="AlphaFoldDB" id="A0A7Y9KIG5"/>
<dbReference type="RefSeq" id="WP_179490561.1">
    <property type="nucleotide sequence ID" value="NZ_JACCBV010000001.1"/>
</dbReference>
<dbReference type="EMBL" id="JACCBV010000001">
    <property type="protein sequence ID" value="NYE20527.1"/>
    <property type="molecule type" value="Genomic_DNA"/>
</dbReference>
<gene>
    <name evidence="1" type="ORF">BJ991_002555</name>
</gene>
<dbReference type="Proteomes" id="UP000576969">
    <property type="component" value="Unassembled WGS sequence"/>
</dbReference>
<keyword evidence="2" id="KW-1185">Reference proteome</keyword>
<name>A0A7Y9KIG5_9MICO</name>
<accession>A0A7Y9KIG5</accession>
<sequence length="99" mass="11190">MSRPTALDVIEGRAQPHELPPVLADLWRDGFHAGAAVVRARLEQLEADLNYWYWRAVAPQEHAARIREILDDYDAQTARNQTAERWAALDAAVQEARAS</sequence>
<organism evidence="1 2">
    <name type="scientific">Microbacterium immunditiarum</name>
    <dbReference type="NCBI Taxonomy" id="337480"/>
    <lineage>
        <taxon>Bacteria</taxon>
        <taxon>Bacillati</taxon>
        <taxon>Actinomycetota</taxon>
        <taxon>Actinomycetes</taxon>
        <taxon>Micrococcales</taxon>
        <taxon>Microbacteriaceae</taxon>
        <taxon>Microbacterium</taxon>
    </lineage>
</organism>
<comment type="caution">
    <text evidence="1">The sequence shown here is derived from an EMBL/GenBank/DDBJ whole genome shotgun (WGS) entry which is preliminary data.</text>
</comment>
<reference evidence="1 2" key="1">
    <citation type="submission" date="2020-07" db="EMBL/GenBank/DDBJ databases">
        <title>Sequencing the genomes of 1000 actinobacteria strains.</title>
        <authorList>
            <person name="Klenk H.-P."/>
        </authorList>
    </citation>
    <scope>NUCLEOTIDE SEQUENCE [LARGE SCALE GENOMIC DNA]</scope>
    <source>
        <strain evidence="1 2">DSM 24662</strain>
    </source>
</reference>
<proteinExistence type="predicted"/>
<protein>
    <submittedName>
        <fullName evidence="1">Uncharacterized protein</fullName>
    </submittedName>
</protein>
<evidence type="ECO:0000313" key="1">
    <source>
        <dbReference type="EMBL" id="NYE20527.1"/>
    </source>
</evidence>